<proteinExistence type="inferred from homology"/>
<sequence>MNPRRKANPIFKVLLLIFTAMITKSIQLGVIGKHVDTIEDKTAIPRALKLVYIALVVVIIGCVLSKTSFALTLLRIVTKTWMKALLWFIIITMNAIMWLCAICYLIQCKPTAALWDIKLMATATCWPTIVFETIALAAGGISTLASVLSFLGRTNDSLLAYSGCMDFILAVLPWAVLWKLQMRRREKFGIAIAMSMGVL</sequence>
<comment type="caution">
    <text evidence="8">The sequence shown here is derived from an EMBL/GenBank/DDBJ whole genome shotgun (WGS) entry which is preliminary data.</text>
</comment>
<gene>
    <name evidence="8" type="ORF">N7458_010073</name>
</gene>
<evidence type="ECO:0000256" key="5">
    <source>
        <dbReference type="ARBA" id="ARBA00038359"/>
    </source>
</evidence>
<accession>A0AAD6FZ01</accession>
<evidence type="ECO:0000313" key="9">
    <source>
        <dbReference type="Proteomes" id="UP001213681"/>
    </source>
</evidence>
<dbReference type="EMBL" id="JAPVEA010000008">
    <property type="protein sequence ID" value="KAJ5439075.1"/>
    <property type="molecule type" value="Genomic_DNA"/>
</dbReference>
<dbReference type="InterPro" id="IPR049326">
    <property type="entry name" value="Rhodopsin_dom_fungi"/>
</dbReference>
<comment type="similarity">
    <text evidence="5">Belongs to the SAT4 family.</text>
</comment>
<evidence type="ECO:0000256" key="6">
    <source>
        <dbReference type="SAM" id="Phobius"/>
    </source>
</evidence>
<dbReference type="InterPro" id="IPR052337">
    <property type="entry name" value="SAT4-like"/>
</dbReference>
<dbReference type="AlphaFoldDB" id="A0AAD6FZ01"/>
<dbReference type="Pfam" id="PF20684">
    <property type="entry name" value="Fung_rhodopsin"/>
    <property type="match status" value="1"/>
</dbReference>
<feature type="transmembrane region" description="Helical" evidence="6">
    <location>
        <begin position="50"/>
        <end position="73"/>
    </location>
</feature>
<name>A0AAD6FZ01_9EURO</name>
<feature type="transmembrane region" description="Helical" evidence="6">
    <location>
        <begin position="158"/>
        <end position="178"/>
    </location>
</feature>
<dbReference type="PANTHER" id="PTHR33048:SF42">
    <property type="entry name" value="INTEGRAL MEMBRANE PROTEIN"/>
    <property type="match status" value="1"/>
</dbReference>
<evidence type="ECO:0000313" key="8">
    <source>
        <dbReference type="EMBL" id="KAJ5439075.1"/>
    </source>
</evidence>
<dbReference type="Proteomes" id="UP001213681">
    <property type="component" value="Unassembled WGS sequence"/>
</dbReference>
<dbReference type="GeneID" id="81603698"/>
<feature type="transmembrane region" description="Helical" evidence="6">
    <location>
        <begin position="12"/>
        <end position="30"/>
    </location>
</feature>
<organism evidence="8 9">
    <name type="scientific">Penicillium daleae</name>
    <dbReference type="NCBI Taxonomy" id="63821"/>
    <lineage>
        <taxon>Eukaryota</taxon>
        <taxon>Fungi</taxon>
        <taxon>Dikarya</taxon>
        <taxon>Ascomycota</taxon>
        <taxon>Pezizomycotina</taxon>
        <taxon>Eurotiomycetes</taxon>
        <taxon>Eurotiomycetidae</taxon>
        <taxon>Eurotiales</taxon>
        <taxon>Aspergillaceae</taxon>
        <taxon>Penicillium</taxon>
    </lineage>
</organism>
<keyword evidence="4 6" id="KW-0472">Membrane</keyword>
<keyword evidence="2 6" id="KW-0812">Transmembrane</keyword>
<feature type="transmembrane region" description="Helical" evidence="6">
    <location>
        <begin position="85"/>
        <end position="107"/>
    </location>
</feature>
<reference evidence="8" key="2">
    <citation type="journal article" date="2023" name="IMA Fungus">
        <title>Comparative genomic study of the Penicillium genus elucidates a diverse pangenome and 15 lateral gene transfer events.</title>
        <authorList>
            <person name="Petersen C."/>
            <person name="Sorensen T."/>
            <person name="Nielsen M.R."/>
            <person name="Sondergaard T.E."/>
            <person name="Sorensen J.L."/>
            <person name="Fitzpatrick D.A."/>
            <person name="Frisvad J.C."/>
            <person name="Nielsen K.L."/>
        </authorList>
    </citation>
    <scope>NUCLEOTIDE SEQUENCE</scope>
    <source>
        <strain evidence="8">IBT 16125</strain>
    </source>
</reference>
<reference evidence="8" key="1">
    <citation type="submission" date="2022-12" db="EMBL/GenBank/DDBJ databases">
        <authorList>
            <person name="Petersen C."/>
        </authorList>
    </citation>
    <scope>NUCLEOTIDE SEQUENCE</scope>
    <source>
        <strain evidence="8">IBT 16125</strain>
    </source>
</reference>
<keyword evidence="9" id="KW-1185">Reference proteome</keyword>
<dbReference type="GO" id="GO:0016020">
    <property type="term" value="C:membrane"/>
    <property type="evidence" value="ECO:0007669"/>
    <property type="project" value="UniProtKB-SubCell"/>
</dbReference>
<dbReference type="RefSeq" id="XP_056762304.1">
    <property type="nucleotide sequence ID" value="XM_056913455.1"/>
</dbReference>
<evidence type="ECO:0000259" key="7">
    <source>
        <dbReference type="Pfam" id="PF20684"/>
    </source>
</evidence>
<comment type="subcellular location">
    <subcellularLocation>
        <location evidence="1">Membrane</location>
        <topology evidence="1">Multi-pass membrane protein</topology>
    </subcellularLocation>
</comment>
<evidence type="ECO:0000256" key="1">
    <source>
        <dbReference type="ARBA" id="ARBA00004141"/>
    </source>
</evidence>
<evidence type="ECO:0000256" key="3">
    <source>
        <dbReference type="ARBA" id="ARBA00022989"/>
    </source>
</evidence>
<evidence type="ECO:0000256" key="2">
    <source>
        <dbReference type="ARBA" id="ARBA00022692"/>
    </source>
</evidence>
<dbReference type="PANTHER" id="PTHR33048">
    <property type="entry name" value="PTH11-LIKE INTEGRAL MEMBRANE PROTEIN (AFU_ORTHOLOGUE AFUA_5G11245)"/>
    <property type="match status" value="1"/>
</dbReference>
<protein>
    <recommendedName>
        <fullName evidence="7">Rhodopsin domain-containing protein</fullName>
    </recommendedName>
</protein>
<feature type="domain" description="Rhodopsin" evidence="7">
    <location>
        <begin position="15"/>
        <end position="144"/>
    </location>
</feature>
<evidence type="ECO:0000256" key="4">
    <source>
        <dbReference type="ARBA" id="ARBA00023136"/>
    </source>
</evidence>
<keyword evidence="3 6" id="KW-1133">Transmembrane helix</keyword>